<accession>A0ABQ7UP29</accession>
<keyword evidence="1" id="KW-0175">Coiled coil</keyword>
<name>A0ABQ7UP29_SOLTU</name>
<dbReference type="InterPro" id="IPR002487">
    <property type="entry name" value="TF_Kbox"/>
</dbReference>
<evidence type="ECO:0000259" key="2">
    <source>
        <dbReference type="PROSITE" id="PS51297"/>
    </source>
</evidence>
<dbReference type="PROSITE" id="PS51297">
    <property type="entry name" value="K_BOX"/>
    <property type="match status" value="1"/>
</dbReference>
<comment type="caution">
    <text evidence="3">The sequence shown here is derived from an EMBL/GenBank/DDBJ whole genome shotgun (WGS) entry which is preliminary data.</text>
</comment>
<evidence type="ECO:0000313" key="4">
    <source>
        <dbReference type="Proteomes" id="UP000826656"/>
    </source>
</evidence>
<gene>
    <name evidence="3" type="ORF">KY290_023875</name>
</gene>
<organism evidence="3 4">
    <name type="scientific">Solanum tuberosum</name>
    <name type="common">Potato</name>
    <dbReference type="NCBI Taxonomy" id="4113"/>
    <lineage>
        <taxon>Eukaryota</taxon>
        <taxon>Viridiplantae</taxon>
        <taxon>Streptophyta</taxon>
        <taxon>Embryophyta</taxon>
        <taxon>Tracheophyta</taxon>
        <taxon>Spermatophyta</taxon>
        <taxon>Magnoliopsida</taxon>
        <taxon>eudicotyledons</taxon>
        <taxon>Gunneridae</taxon>
        <taxon>Pentapetalae</taxon>
        <taxon>asterids</taxon>
        <taxon>lamiids</taxon>
        <taxon>Solanales</taxon>
        <taxon>Solanaceae</taxon>
        <taxon>Solanoideae</taxon>
        <taxon>Solaneae</taxon>
        <taxon>Solanum</taxon>
    </lineage>
</organism>
<feature type="domain" description="K-box" evidence="2">
    <location>
        <begin position="1"/>
        <end position="79"/>
    </location>
</feature>
<dbReference type="EMBL" id="JAIVGD010000018">
    <property type="protein sequence ID" value="KAH0753605.1"/>
    <property type="molecule type" value="Genomic_DNA"/>
</dbReference>
<dbReference type="Proteomes" id="UP000826656">
    <property type="component" value="Unassembled WGS sequence"/>
</dbReference>
<evidence type="ECO:0000256" key="1">
    <source>
        <dbReference type="SAM" id="Coils"/>
    </source>
</evidence>
<dbReference type="Pfam" id="PF01486">
    <property type="entry name" value="K-box"/>
    <property type="match status" value="1"/>
</dbReference>
<reference evidence="3 4" key="1">
    <citation type="journal article" date="2021" name="bioRxiv">
        <title>Chromosome-scale and haplotype-resolved genome assembly of a tetraploid potato cultivar.</title>
        <authorList>
            <person name="Sun H."/>
            <person name="Jiao W.-B."/>
            <person name="Krause K."/>
            <person name="Campoy J.A."/>
            <person name="Goel M."/>
            <person name="Folz-Donahue K."/>
            <person name="Kukat C."/>
            <person name="Huettel B."/>
            <person name="Schneeberger K."/>
        </authorList>
    </citation>
    <scope>NUCLEOTIDE SEQUENCE [LARGE SCALE GENOMIC DNA]</scope>
    <source>
        <strain evidence="3">SolTubOtavaFocal</strain>
        <tissue evidence="3">Leaves</tissue>
    </source>
</reference>
<keyword evidence="4" id="KW-1185">Reference proteome</keyword>
<proteinExistence type="predicted"/>
<evidence type="ECO:0000313" key="3">
    <source>
        <dbReference type="EMBL" id="KAH0753605.1"/>
    </source>
</evidence>
<protein>
    <recommendedName>
        <fullName evidence="2">K-box domain-containing protein</fullName>
    </recommendedName>
</protein>
<sequence>MSKDACRILKKHYMGEDLDSMSLKDLQNLEQQLDSALKLIRSRKNQLMHESISELQKKERAILEENNMLTKKIKEKDKIVEQQGEWHQQTNQVSTSTSFLLQPHQCLNMGGNYQDEAAEARRNNELDLNLDSLYPLFNMNKHL</sequence>
<feature type="coiled-coil region" evidence="1">
    <location>
        <begin position="26"/>
        <end position="72"/>
    </location>
</feature>